<proteinExistence type="inferred from homology"/>
<comment type="catalytic activity">
    <reaction evidence="1 12">
        <text>Cleavage of hydrophobic, N-terminal signal or leader sequences from secreted and periplasmic proteins.</text>
        <dbReference type="EC" id="3.4.21.89"/>
    </reaction>
</comment>
<evidence type="ECO:0000256" key="8">
    <source>
        <dbReference type="ARBA" id="ARBA00022801"/>
    </source>
</evidence>
<dbReference type="PRINTS" id="PR00727">
    <property type="entry name" value="LEADERPTASE"/>
</dbReference>
<evidence type="ECO:0000256" key="1">
    <source>
        <dbReference type="ARBA" id="ARBA00000677"/>
    </source>
</evidence>
<dbReference type="InterPro" id="IPR019533">
    <property type="entry name" value="Peptidase_S26"/>
</dbReference>
<dbReference type="FunFam" id="2.10.109.10:FF:000008">
    <property type="entry name" value="Signal peptidase I"/>
    <property type="match status" value="1"/>
</dbReference>
<evidence type="ECO:0000256" key="10">
    <source>
        <dbReference type="ARBA" id="ARBA00023136"/>
    </source>
</evidence>
<dbReference type="GO" id="GO:0005886">
    <property type="term" value="C:plasma membrane"/>
    <property type="evidence" value="ECO:0007669"/>
    <property type="project" value="UniProtKB-SubCell"/>
</dbReference>
<dbReference type="PROSITE" id="PS00760">
    <property type="entry name" value="SPASE_I_2"/>
    <property type="match status" value="1"/>
</dbReference>
<keyword evidence="6 12" id="KW-0645">Protease</keyword>
<accession>A0A410DAI6</accession>
<keyword evidence="10 12" id="KW-0472">Membrane</keyword>
<dbReference type="PANTHER" id="PTHR43390">
    <property type="entry name" value="SIGNAL PEPTIDASE I"/>
    <property type="match status" value="1"/>
</dbReference>
<evidence type="ECO:0000256" key="3">
    <source>
        <dbReference type="ARBA" id="ARBA00009370"/>
    </source>
</evidence>
<feature type="transmembrane region" description="Helical" evidence="12">
    <location>
        <begin position="12"/>
        <end position="37"/>
    </location>
</feature>
<dbReference type="EC" id="3.4.21.89" evidence="4 12"/>
<dbReference type="EMBL" id="CP025688">
    <property type="protein sequence ID" value="QAA23140.1"/>
    <property type="molecule type" value="Genomic_DNA"/>
</dbReference>
<dbReference type="SUPFAM" id="SSF51306">
    <property type="entry name" value="LexA/Signal peptidase"/>
    <property type="match status" value="1"/>
</dbReference>
<dbReference type="InterPro" id="IPR019758">
    <property type="entry name" value="Pept_S26A_signal_pept_1_CS"/>
</dbReference>
<dbReference type="AlphaFoldDB" id="A0A410DAI6"/>
<evidence type="ECO:0000256" key="7">
    <source>
        <dbReference type="ARBA" id="ARBA00022692"/>
    </source>
</evidence>
<sequence length="189" mass="21797">MSQKKKRSEAFAWIRALTLSVLIVILVRTFILGNYIVDGPSMKPTLYNGDRLIVNKLNYEFAQPQRFDVVIFHATKTDDYVKRVIGLPGDTIQYKNDQLYVNGKAVAEPFLDKEKRSMLVGQLTWDFSLKELTGKTRVPEGMLWVMGDNRQNSTDSRVPEIGFISEKKVVGKVDLRYWPLNRFGIIHRD</sequence>
<dbReference type="InterPro" id="IPR019757">
    <property type="entry name" value="Pept_S26A_signal_pept_1_Lys-AS"/>
</dbReference>
<evidence type="ECO:0000256" key="12">
    <source>
        <dbReference type="RuleBase" id="RU362042"/>
    </source>
</evidence>
<protein>
    <recommendedName>
        <fullName evidence="4 12">Signal peptidase I</fullName>
        <ecNumber evidence="4 12">3.4.21.89</ecNumber>
    </recommendedName>
</protein>
<evidence type="ECO:0000259" key="13">
    <source>
        <dbReference type="Pfam" id="PF10502"/>
    </source>
</evidence>
<evidence type="ECO:0000256" key="5">
    <source>
        <dbReference type="ARBA" id="ARBA00022475"/>
    </source>
</evidence>
<dbReference type="InterPro" id="IPR000223">
    <property type="entry name" value="Pept_S26A_signal_pept_1"/>
</dbReference>
<dbReference type="CDD" id="cd06530">
    <property type="entry name" value="S26_SPase_I"/>
    <property type="match status" value="1"/>
</dbReference>
<dbReference type="InterPro" id="IPR036286">
    <property type="entry name" value="LexA/Signal_pep-like_sf"/>
</dbReference>
<dbReference type="Gene3D" id="2.10.109.10">
    <property type="entry name" value="Umud Fragment, subunit A"/>
    <property type="match status" value="1"/>
</dbReference>
<dbReference type="Pfam" id="PF10502">
    <property type="entry name" value="Peptidase_S26"/>
    <property type="match status" value="1"/>
</dbReference>
<comment type="subcellular location">
    <subcellularLocation>
        <location evidence="2">Cell membrane</location>
        <topology evidence="2">Single-pass type II membrane protein</topology>
    </subcellularLocation>
    <subcellularLocation>
        <location evidence="12">Membrane</location>
        <topology evidence="12">Single-pass type II membrane protein</topology>
    </subcellularLocation>
</comment>
<feature type="active site" evidence="11">
    <location>
        <position position="82"/>
    </location>
</feature>
<organism evidence="14 17">
    <name type="scientific">Sporolactobacillus terrae</name>
    <dbReference type="NCBI Taxonomy" id="269673"/>
    <lineage>
        <taxon>Bacteria</taxon>
        <taxon>Bacillati</taxon>
        <taxon>Bacillota</taxon>
        <taxon>Bacilli</taxon>
        <taxon>Bacillales</taxon>
        <taxon>Sporolactobacillaceae</taxon>
        <taxon>Sporolactobacillus</taxon>
    </lineage>
</organism>
<feature type="active site" evidence="11">
    <location>
        <position position="41"/>
    </location>
</feature>
<dbReference type="EMBL" id="AP021853">
    <property type="protein sequence ID" value="BBN99557.1"/>
    <property type="molecule type" value="Genomic_DNA"/>
</dbReference>
<evidence type="ECO:0000256" key="4">
    <source>
        <dbReference type="ARBA" id="ARBA00013208"/>
    </source>
</evidence>
<evidence type="ECO:0000313" key="17">
    <source>
        <dbReference type="Proteomes" id="UP000326951"/>
    </source>
</evidence>
<keyword evidence="7 12" id="KW-0812">Transmembrane</keyword>
<keyword evidence="8 12" id="KW-0378">Hydrolase</keyword>
<dbReference type="STRING" id="1449983.GCA_000647835_00287"/>
<evidence type="ECO:0000256" key="9">
    <source>
        <dbReference type="ARBA" id="ARBA00022989"/>
    </source>
</evidence>
<comment type="similarity">
    <text evidence="3 12">Belongs to the peptidase S26 family.</text>
</comment>
<dbReference type="Proteomes" id="UP000326951">
    <property type="component" value="Chromosome"/>
</dbReference>
<dbReference type="Proteomes" id="UP000285882">
    <property type="component" value="Chromosome"/>
</dbReference>
<evidence type="ECO:0000313" key="15">
    <source>
        <dbReference type="EMBL" id="QAA23140.1"/>
    </source>
</evidence>
<evidence type="ECO:0000256" key="2">
    <source>
        <dbReference type="ARBA" id="ARBA00004401"/>
    </source>
</evidence>
<reference evidence="15 16" key="1">
    <citation type="submission" date="2018-01" db="EMBL/GenBank/DDBJ databases">
        <title>Complete genome sequencing of Sporolactobacillus terrae DLG3.</title>
        <authorList>
            <person name="Nam Y.-D."/>
            <person name="Kang J."/>
            <person name="Chung W.-H."/>
        </authorList>
    </citation>
    <scope>NUCLEOTIDE SEQUENCE [LARGE SCALE GENOMIC DNA]</scope>
    <source>
        <strain evidence="15 16">DLG3</strain>
    </source>
</reference>
<evidence type="ECO:0000256" key="11">
    <source>
        <dbReference type="PIRSR" id="PIRSR600223-1"/>
    </source>
</evidence>
<dbReference type="GO" id="GO:0009003">
    <property type="term" value="F:signal peptidase activity"/>
    <property type="evidence" value="ECO:0007669"/>
    <property type="project" value="UniProtKB-EC"/>
</dbReference>
<dbReference type="GO" id="GO:0004252">
    <property type="term" value="F:serine-type endopeptidase activity"/>
    <property type="evidence" value="ECO:0007669"/>
    <property type="project" value="InterPro"/>
</dbReference>
<keyword evidence="5" id="KW-1003">Cell membrane</keyword>
<evidence type="ECO:0000256" key="6">
    <source>
        <dbReference type="ARBA" id="ARBA00022670"/>
    </source>
</evidence>
<evidence type="ECO:0000313" key="16">
    <source>
        <dbReference type="Proteomes" id="UP000285882"/>
    </source>
</evidence>
<name>A0A410DAI6_9BACL</name>
<dbReference type="NCBIfam" id="TIGR02227">
    <property type="entry name" value="sigpep_I_bact"/>
    <property type="match status" value="1"/>
</dbReference>
<reference evidence="14 17" key="2">
    <citation type="submission" date="2019-09" db="EMBL/GenBank/DDBJ databases">
        <title>Complete genome sequence of Sporolactobacillus terrae 70-3.</title>
        <authorList>
            <person name="Tanaka N."/>
            <person name="Shiwa Y."/>
            <person name="Fujita N."/>
            <person name="Tanasupawat S."/>
        </authorList>
    </citation>
    <scope>NUCLEOTIDE SEQUENCE [LARGE SCALE GENOMIC DNA]</scope>
    <source>
        <strain evidence="14 17">70-3</strain>
    </source>
</reference>
<dbReference type="PANTHER" id="PTHR43390:SF1">
    <property type="entry name" value="CHLOROPLAST PROCESSING PEPTIDASE"/>
    <property type="match status" value="1"/>
</dbReference>
<gene>
    <name evidence="14" type="primary">sipS</name>
    <name evidence="15" type="synonym">lepB</name>
    <name evidence="15" type="ORF">C0674_11145</name>
    <name evidence="14" type="ORF">St703_22620</name>
</gene>
<dbReference type="RefSeq" id="WP_028975957.1">
    <property type="nucleotide sequence ID" value="NZ_AP021853.1"/>
</dbReference>
<feature type="domain" description="Peptidase S26" evidence="13">
    <location>
        <begin position="12"/>
        <end position="178"/>
    </location>
</feature>
<evidence type="ECO:0000313" key="14">
    <source>
        <dbReference type="EMBL" id="BBN99557.1"/>
    </source>
</evidence>
<keyword evidence="16" id="KW-1185">Reference proteome</keyword>
<dbReference type="GO" id="GO:0006465">
    <property type="term" value="P:signal peptide processing"/>
    <property type="evidence" value="ECO:0007669"/>
    <property type="project" value="InterPro"/>
</dbReference>
<dbReference type="PROSITE" id="PS00761">
    <property type="entry name" value="SPASE_I_3"/>
    <property type="match status" value="1"/>
</dbReference>
<keyword evidence="9 12" id="KW-1133">Transmembrane helix</keyword>